<name>A0ABU5AME9_9HYPH</name>
<proteinExistence type="inferred from homology"/>
<dbReference type="EMBL" id="JAVIIP010000005">
    <property type="protein sequence ID" value="MDX8538458.1"/>
    <property type="molecule type" value="Genomic_DNA"/>
</dbReference>
<protein>
    <submittedName>
        <fullName evidence="6">FMN reductase</fullName>
    </submittedName>
</protein>
<evidence type="ECO:0000256" key="2">
    <source>
        <dbReference type="ARBA" id="ARBA00022630"/>
    </source>
</evidence>
<evidence type="ECO:0000256" key="4">
    <source>
        <dbReference type="ARBA" id="ARBA00023002"/>
    </source>
</evidence>
<comment type="similarity">
    <text evidence="1">Belongs to the SsuE family.</text>
</comment>
<dbReference type="Pfam" id="PF03358">
    <property type="entry name" value="FMN_red"/>
    <property type="match status" value="1"/>
</dbReference>
<reference evidence="6 7" key="1">
    <citation type="submission" date="2023-08" db="EMBL/GenBank/DDBJ databases">
        <title>Implementing the SeqCode for naming new Mesorhizobium species isolated from Vachellia karroo root nodules.</title>
        <authorList>
            <person name="Van Lill M."/>
        </authorList>
    </citation>
    <scope>NUCLEOTIDE SEQUENCE [LARGE SCALE GENOMIC DNA]</scope>
    <source>
        <strain evidence="6 7">VK4B</strain>
    </source>
</reference>
<keyword evidence="3" id="KW-0288">FMN</keyword>
<gene>
    <name evidence="6" type="primary">msuE</name>
    <name evidence="6" type="ORF">RFM23_12595</name>
</gene>
<dbReference type="InterPro" id="IPR005025">
    <property type="entry name" value="FMN_Rdtase-like_dom"/>
</dbReference>
<dbReference type="Proteomes" id="UP001276564">
    <property type="component" value="Unassembled WGS sequence"/>
</dbReference>
<dbReference type="SUPFAM" id="SSF52218">
    <property type="entry name" value="Flavoproteins"/>
    <property type="match status" value="1"/>
</dbReference>
<comment type="caution">
    <text evidence="6">The sequence shown here is derived from an EMBL/GenBank/DDBJ whole genome shotgun (WGS) entry which is preliminary data.</text>
</comment>
<keyword evidence="7" id="KW-1185">Reference proteome</keyword>
<organism evidence="6 7">
    <name type="scientific">Mesorhizobium abyssinicae</name>
    <dbReference type="NCBI Taxonomy" id="1209958"/>
    <lineage>
        <taxon>Bacteria</taxon>
        <taxon>Pseudomonadati</taxon>
        <taxon>Pseudomonadota</taxon>
        <taxon>Alphaproteobacteria</taxon>
        <taxon>Hyphomicrobiales</taxon>
        <taxon>Phyllobacteriaceae</taxon>
        <taxon>Mesorhizobium</taxon>
    </lineage>
</organism>
<accession>A0ABU5AME9</accession>
<evidence type="ECO:0000256" key="3">
    <source>
        <dbReference type="ARBA" id="ARBA00022643"/>
    </source>
</evidence>
<keyword evidence="2" id="KW-0285">Flavoprotein</keyword>
<keyword evidence="4" id="KW-0560">Oxidoreductase</keyword>
<dbReference type="PANTHER" id="PTHR43408:SF2">
    <property type="entry name" value="FMN REDUCTASE (NADPH)"/>
    <property type="match status" value="1"/>
</dbReference>
<dbReference type="Gene3D" id="3.40.50.360">
    <property type="match status" value="1"/>
</dbReference>
<evidence type="ECO:0000259" key="5">
    <source>
        <dbReference type="Pfam" id="PF03358"/>
    </source>
</evidence>
<evidence type="ECO:0000256" key="1">
    <source>
        <dbReference type="ARBA" id="ARBA00005990"/>
    </source>
</evidence>
<dbReference type="InterPro" id="IPR051814">
    <property type="entry name" value="NAD(P)H-dep_FMN_reductase"/>
</dbReference>
<evidence type="ECO:0000313" key="6">
    <source>
        <dbReference type="EMBL" id="MDX8538458.1"/>
    </source>
</evidence>
<dbReference type="InterPro" id="IPR019912">
    <property type="entry name" value="FMN_Rdtase_MsuE-like"/>
</dbReference>
<dbReference type="RefSeq" id="WP_320320426.1">
    <property type="nucleotide sequence ID" value="NZ_JAVIIP010000005.1"/>
</dbReference>
<evidence type="ECO:0000313" key="7">
    <source>
        <dbReference type="Proteomes" id="UP001276564"/>
    </source>
</evidence>
<dbReference type="NCBIfam" id="TIGR03566">
    <property type="entry name" value="FMN_reduc_MsuE"/>
    <property type="match status" value="1"/>
</dbReference>
<sequence length="186" mass="19878">MPNPTVVGFSGNFTRPSKTRGFVEQVVKDIARQHGLSASTYDVEDLGPSLGQAKWARDLDEQARAILDKVINADVLVAGSPTYKGSYTGLFKHFFDLIDPAALRGKPVVLLATGGGERHALIVEHQLRPLFGFFEALALSTAVYATDKDFADGVLRSEPILKRVAQAVGEVGLVLANRSGASVAAE</sequence>
<feature type="domain" description="NADPH-dependent FMN reductase-like" evidence="5">
    <location>
        <begin position="5"/>
        <end position="149"/>
    </location>
</feature>
<dbReference type="InterPro" id="IPR029039">
    <property type="entry name" value="Flavoprotein-like_sf"/>
</dbReference>
<dbReference type="PANTHER" id="PTHR43408">
    <property type="entry name" value="FMN REDUCTASE (NADPH)"/>
    <property type="match status" value="1"/>
</dbReference>